<feature type="compositionally biased region" description="Basic residues" evidence="1">
    <location>
        <begin position="489"/>
        <end position="498"/>
    </location>
</feature>
<dbReference type="SMART" id="SM00355">
    <property type="entry name" value="ZnF_C2H2"/>
    <property type="match status" value="8"/>
</dbReference>
<accession>A0A166MD22</accession>
<feature type="domain" description="J" evidence="2">
    <location>
        <begin position="4"/>
        <end position="75"/>
    </location>
</feature>
<dbReference type="AlphaFoldDB" id="A0A166MD22"/>
<keyword evidence="4" id="KW-1185">Reference proteome</keyword>
<dbReference type="STRING" id="708197.A0A166MD22"/>
<feature type="region of interest" description="Disordered" evidence="1">
    <location>
        <begin position="472"/>
        <end position="522"/>
    </location>
</feature>
<evidence type="ECO:0000313" key="4">
    <source>
        <dbReference type="Proteomes" id="UP000076552"/>
    </source>
</evidence>
<dbReference type="EMBL" id="LFIV01000274">
    <property type="protein sequence ID" value="KZL64536.1"/>
    <property type="molecule type" value="Genomic_DNA"/>
</dbReference>
<evidence type="ECO:0000313" key="3">
    <source>
        <dbReference type="EMBL" id="KZL64536.1"/>
    </source>
</evidence>
<dbReference type="Proteomes" id="UP000076552">
    <property type="component" value="Unassembled WGS sequence"/>
</dbReference>
<dbReference type="InterPro" id="IPR001623">
    <property type="entry name" value="DnaJ_domain"/>
</dbReference>
<proteinExistence type="predicted"/>
<dbReference type="PROSITE" id="PS50076">
    <property type="entry name" value="DNAJ_2"/>
    <property type="match status" value="1"/>
</dbReference>
<evidence type="ECO:0000256" key="1">
    <source>
        <dbReference type="SAM" id="MobiDB-lite"/>
    </source>
</evidence>
<dbReference type="InterPro" id="IPR036869">
    <property type="entry name" value="J_dom_sf"/>
</dbReference>
<gene>
    <name evidence="3" type="ORF">CT0861_05062</name>
</gene>
<name>A0A166MD22_9PEZI</name>
<dbReference type="SUPFAM" id="SSF46565">
    <property type="entry name" value="Chaperone J-domain"/>
    <property type="match status" value="1"/>
</dbReference>
<dbReference type="PROSITE" id="PS00028">
    <property type="entry name" value="ZINC_FINGER_C2H2_1"/>
    <property type="match status" value="1"/>
</dbReference>
<dbReference type="CDD" id="cd06257">
    <property type="entry name" value="DnaJ"/>
    <property type="match status" value="1"/>
</dbReference>
<organism evidence="3 4">
    <name type="scientific">Colletotrichum tofieldiae</name>
    <dbReference type="NCBI Taxonomy" id="708197"/>
    <lineage>
        <taxon>Eukaryota</taxon>
        <taxon>Fungi</taxon>
        <taxon>Dikarya</taxon>
        <taxon>Ascomycota</taxon>
        <taxon>Pezizomycotina</taxon>
        <taxon>Sordariomycetes</taxon>
        <taxon>Hypocreomycetidae</taxon>
        <taxon>Glomerellales</taxon>
        <taxon>Glomerellaceae</taxon>
        <taxon>Colletotrichum</taxon>
        <taxon>Colletotrichum spaethianum species complex</taxon>
    </lineage>
</organism>
<comment type="caution">
    <text evidence="3">The sequence shown here is derived from an EMBL/GenBank/DDBJ whole genome shotgun (WGS) entry which is preliminary data.</text>
</comment>
<reference evidence="3 4" key="1">
    <citation type="submission" date="2015-06" db="EMBL/GenBank/DDBJ databases">
        <title>Survival trade-offs in plant roots during colonization by closely related pathogenic and mutualistic fungi.</title>
        <authorList>
            <person name="Hacquard S."/>
            <person name="Kracher B."/>
            <person name="Hiruma K."/>
            <person name="Weinman A."/>
            <person name="Muench P."/>
            <person name="Garrido Oter R."/>
            <person name="Ver Loren van Themaat E."/>
            <person name="Dallerey J.-F."/>
            <person name="Damm U."/>
            <person name="Henrissat B."/>
            <person name="Lespinet O."/>
            <person name="Thon M."/>
            <person name="Kemen E."/>
            <person name="McHardy A.C."/>
            <person name="Schulze-Lefert P."/>
            <person name="O'Connell R.J."/>
        </authorList>
    </citation>
    <scope>NUCLEOTIDE SEQUENCE [LARGE SCALE GENOMIC DNA]</scope>
    <source>
        <strain evidence="3 4">0861</strain>
    </source>
</reference>
<evidence type="ECO:0000259" key="2">
    <source>
        <dbReference type="PROSITE" id="PS50076"/>
    </source>
</evidence>
<dbReference type="Gene3D" id="1.10.287.110">
    <property type="entry name" value="DnaJ domain"/>
    <property type="match status" value="1"/>
</dbReference>
<protein>
    <recommendedName>
        <fullName evidence="2">J domain-containing protein</fullName>
    </recommendedName>
</protein>
<dbReference type="InterPro" id="IPR013087">
    <property type="entry name" value="Znf_C2H2_type"/>
</dbReference>
<sequence length="724" mass="82866">MLFSPFDALGLTWGKYDATGIKKAYRRAALVCHPDKRERNGIQPHRWPQMWQLEEAKDYLLKAESEELKKFEGFPQTFFQLNDKSPYFQIPQPLPGHFKHCDICEVVVLSDDFTKHLEEHQKTICPECDEREQLDDIADHLTKLHDYRTCHHCQTLRAPTEHNDHIKNYHQCPLCDMDQAFIINHLEEAHRLIVCNDCGSDNPVTHVITAHPATECTGCNNIIFDEFLLYHLQEDHGLTPCDTCDVWDTAIELRDHVLTGHGLDRCLLCTAFFEGSYLLDAHLAQVHDIRTSKGDLNLHVIESHGWLQCRFCDDGFPDEALRTSHEEHAHDTQPCWHCDQEIPESQMRSHQIQEHGYKGCPFCPSLSRDLTSHIQRHKQESATMHHQLSAIHDKLRQFAAIEPRSKALLYQAAEYIQQAFDVEIQDPVLNHQGLASLQAAQLNQTQCGASISAQERRPPSRDEAGERFQTSIAKVSSGQGSGEESSQRRSGRQQRKRTSSYSLGSVKPSRKKPRTSVTKQTSLEDVLEKVTSKETVRSFVEAVRSNNHLLDPPRVEELCHASQSAYGSLSLISQFADKCEREAGRAKMGYYYALLQMAQLLDRTKKESGRQRVDSAELDKILEHKQCEFTDHNRNRLRNQLQFGRKLQRISGPFVGLLCFLAIGQADVGKNLSLTEADLERFHARLRTHEKLWAAGEQYLRLWHTGAVQGAHEFREITGLIDDK</sequence>